<dbReference type="Proteomes" id="UP000738359">
    <property type="component" value="Unassembled WGS sequence"/>
</dbReference>
<dbReference type="SUPFAM" id="SSF48371">
    <property type="entry name" value="ARM repeat"/>
    <property type="match status" value="2"/>
</dbReference>
<dbReference type="Pfam" id="PF05729">
    <property type="entry name" value="NACHT"/>
    <property type="match status" value="1"/>
</dbReference>
<organism evidence="2 3">
    <name type="scientific">Mortierella alpina</name>
    <name type="common">Oleaginous fungus</name>
    <name type="synonym">Mortierella renispora</name>
    <dbReference type="NCBI Taxonomy" id="64518"/>
    <lineage>
        <taxon>Eukaryota</taxon>
        <taxon>Fungi</taxon>
        <taxon>Fungi incertae sedis</taxon>
        <taxon>Mucoromycota</taxon>
        <taxon>Mortierellomycotina</taxon>
        <taxon>Mortierellomycetes</taxon>
        <taxon>Mortierellales</taxon>
        <taxon>Mortierellaceae</taxon>
        <taxon>Mortierella</taxon>
    </lineage>
</organism>
<comment type="caution">
    <text evidence="2">The sequence shown here is derived from an EMBL/GenBank/DDBJ whole genome shotgun (WGS) entry which is preliminary data.</text>
</comment>
<dbReference type="Pfam" id="PF23238">
    <property type="entry name" value="DUF7068"/>
    <property type="match status" value="1"/>
</dbReference>
<dbReference type="Gene3D" id="3.40.50.300">
    <property type="entry name" value="P-loop containing nucleotide triphosphate hydrolases"/>
    <property type="match status" value="1"/>
</dbReference>
<dbReference type="InterPro" id="IPR016024">
    <property type="entry name" value="ARM-type_fold"/>
</dbReference>
<reference evidence="2" key="1">
    <citation type="journal article" date="2020" name="Fungal Divers.">
        <title>Resolving the Mortierellaceae phylogeny through synthesis of multi-gene phylogenetics and phylogenomics.</title>
        <authorList>
            <person name="Vandepol N."/>
            <person name="Liber J."/>
            <person name="Desiro A."/>
            <person name="Na H."/>
            <person name="Kennedy M."/>
            <person name="Barry K."/>
            <person name="Grigoriev I.V."/>
            <person name="Miller A.N."/>
            <person name="O'Donnell K."/>
            <person name="Stajich J.E."/>
            <person name="Bonito G."/>
        </authorList>
    </citation>
    <scope>NUCLEOTIDE SEQUENCE</scope>
    <source>
        <strain evidence="2">CK1249</strain>
    </source>
</reference>
<proteinExistence type="predicted"/>
<dbReference type="InterPro" id="IPR007111">
    <property type="entry name" value="NACHT_NTPase"/>
</dbReference>
<dbReference type="PANTHER" id="PTHR46312:SF2">
    <property type="entry name" value="NUCLEOTIDE-BINDING OLIGOMERIZATION DOMAIN-CONTAINING PROTEIN 2-LIKE"/>
    <property type="match status" value="1"/>
</dbReference>
<dbReference type="SMART" id="SM00382">
    <property type="entry name" value="AAA"/>
    <property type="match status" value="1"/>
</dbReference>
<accession>A0A9P6ISV2</accession>
<dbReference type="InterPro" id="IPR055496">
    <property type="entry name" value="DUF7068"/>
</dbReference>
<dbReference type="SMART" id="SM00567">
    <property type="entry name" value="EZ_HEAT"/>
    <property type="match status" value="3"/>
</dbReference>
<protein>
    <recommendedName>
        <fullName evidence="1">NACHT domain-containing protein</fullName>
    </recommendedName>
</protein>
<evidence type="ECO:0000313" key="2">
    <source>
        <dbReference type="EMBL" id="KAF9945928.1"/>
    </source>
</evidence>
<dbReference type="Pfam" id="PF23948">
    <property type="entry name" value="ARM_5"/>
    <property type="match status" value="1"/>
</dbReference>
<dbReference type="PROSITE" id="PS50837">
    <property type="entry name" value="NACHT"/>
    <property type="match status" value="1"/>
</dbReference>
<dbReference type="OrthoDB" id="120976at2759"/>
<evidence type="ECO:0000259" key="1">
    <source>
        <dbReference type="PROSITE" id="PS50837"/>
    </source>
</evidence>
<dbReference type="InterPro" id="IPR003593">
    <property type="entry name" value="AAA+_ATPase"/>
</dbReference>
<dbReference type="InterPro" id="IPR056251">
    <property type="entry name" value="Arm_rpt_dom"/>
</dbReference>
<dbReference type="EMBL" id="JAAAHY010001962">
    <property type="protein sequence ID" value="KAF9945928.1"/>
    <property type="molecule type" value="Genomic_DNA"/>
</dbReference>
<dbReference type="InterPro" id="IPR004155">
    <property type="entry name" value="PBS_lyase_HEAT"/>
</dbReference>
<sequence length="1148" mass="128046">MATPSTLASETVVSDLSSASDVRFLTVAFKTADDGARGNIKQKIYDIINEFGPSGVTFNTVQELVVLADIRDREIFLHIVTKILHVLRDSSLLCDIALQGLAVILDSFPDDIDLSSAQGAFVEILNPLQERLRGIRTVSNDLQVVPLLSALSALLDAMVRGKVFGLDREAVYNGLRTSLDSLTSHSNVMVCFQALYAKQALAIIGNDESVPTSIFRHGKLVLALAGNISNLVAKFELASAESAYQNIKEFFDFSIRDGWYQGLIYADYLVGQRSWWQLEDFVLRSKFQSDICFQLGIILRLEQIAVAEKDIAVRDGAIEFLTALGKNHLPLVPEMVQSSLKRLELSESSTDGMKDDVATPEACQRDLRPVWDPAWLAAPKGLLLKAVQDRDRRHATVDNIPAQLDDIKQVFQTQFAKVVKPSLVDVQSALKTYYERDLVILRVSGDTLDLGTCFVNLAIVEAPAQREKDKQDLKEQAAIFHRIPSSEAVGHVNMQKPIPLEQLFDKRKLRDGKEDIPKTILVQGRAGVGKTTLCKKLLHAHQTGLWKDRFDAVLWLPLRQIKAYRSRTLEGLFREKFFTQGLDQEGLALAHELAISAQQGRVLFILDGLDEIAKDARGEEGLALKEFIRLLLQQQHVVITSRPSGLDRTLLPSTIDLELETIGFSQQNVQDFLSKVLSPKAAEMVQDFIRQTPLIQGLVNIPVQLDVICYSWDSLPTEGPRITMTGLYQLMVRKLWCKDALRLRKSAEGETLTQEHINQLESHEIDELMVTEMQHLGYLAFKGLTNDHQIEFDEKALLSAFRDLKKYRTTVNNRHLPPQLLEMMKQTSFLHTADADLDPSKSDSQQAWYFLHLTFQEYFAATWVAQHLQQPFSTGMQEYFAASKSAHDLHQPLPAGMMTVKQAEAFVQEHKYNPRYEIMWWMVAGLLEGEALKDFFDLFQAAPRDLIGGRHQQLLASCLNEARARLDTAVVTRLDAELMKWLHFEIQTCLGGDTRSMLGSQSSFPEALLVENLGLRSSSKAILVETLGSRSTLSKSAIRSLIGALRDERSAVRSSAAEALGKQATLSEAAIRSLTGAFKDEDAAVRSSAAEALGKQSTLSEAAIHSLIGAFKDEDVALRWKAAEALNNQSMLSEAAIRSLIGAFNHEN</sequence>
<keyword evidence="3" id="KW-1185">Reference proteome</keyword>
<dbReference type="InterPro" id="IPR011989">
    <property type="entry name" value="ARM-like"/>
</dbReference>
<dbReference type="Gene3D" id="1.25.10.10">
    <property type="entry name" value="Leucine-rich Repeat Variant"/>
    <property type="match status" value="1"/>
</dbReference>
<evidence type="ECO:0000313" key="3">
    <source>
        <dbReference type="Proteomes" id="UP000738359"/>
    </source>
</evidence>
<dbReference type="SUPFAM" id="SSF52540">
    <property type="entry name" value="P-loop containing nucleoside triphosphate hydrolases"/>
    <property type="match status" value="1"/>
</dbReference>
<feature type="domain" description="NACHT" evidence="1">
    <location>
        <begin position="518"/>
        <end position="645"/>
    </location>
</feature>
<gene>
    <name evidence="2" type="ORF">BGZ70_003488</name>
</gene>
<dbReference type="InterPro" id="IPR027417">
    <property type="entry name" value="P-loop_NTPase"/>
</dbReference>
<dbReference type="PANTHER" id="PTHR46312">
    <property type="entry name" value="NACHT DOMAIN-CONTAINING PROTEIN"/>
    <property type="match status" value="1"/>
</dbReference>
<dbReference type="AlphaFoldDB" id="A0A9P6ISV2"/>
<name>A0A9P6ISV2_MORAP</name>
<dbReference type="Pfam" id="PF13646">
    <property type="entry name" value="HEAT_2"/>
    <property type="match status" value="1"/>
</dbReference>
<feature type="non-terminal residue" evidence="2">
    <location>
        <position position="1148"/>
    </location>
</feature>